<evidence type="ECO:0000313" key="1">
    <source>
        <dbReference type="EMBL" id="CAN0500633.1"/>
    </source>
</evidence>
<reference evidence="1" key="1">
    <citation type="submission" date="2025-03" db="EMBL/GenBank/DDBJ databases">
        <authorList>
            <consortium name="ELIXIR-Norway"/>
            <consortium name="Elixir Norway"/>
        </authorList>
    </citation>
    <scope>NUCLEOTIDE SEQUENCE</scope>
</reference>
<proteinExistence type="predicted"/>
<sequence>MEDQRLPGPMLSQVRFGCGSVPARWGRALRSPGRHRSARDPSLAPSTRRGRAAGSEGLPLVTREGQGRRSRRGGLDKELDRTWAQERAAQGVLFSGAEGDKDGLPARKGQDGSDW</sequence>
<dbReference type="Proteomes" id="UP001162501">
    <property type="component" value="Chromosome 34"/>
</dbReference>
<evidence type="ECO:0000313" key="2">
    <source>
        <dbReference type="Proteomes" id="UP001162501"/>
    </source>
</evidence>
<gene>
    <name evidence="1" type="ORF">MRATA1EN22A_LOCUS22266</name>
</gene>
<dbReference type="EMBL" id="OZ243562">
    <property type="protein sequence ID" value="CAN0500633.1"/>
    <property type="molecule type" value="Genomic_DNA"/>
</dbReference>
<name>A0ACB1MJP6_RANTA</name>
<accession>A0ACB1MJP6</accession>
<protein>
    <submittedName>
        <fullName evidence="1">Uncharacterized protein</fullName>
    </submittedName>
</protein>
<organism evidence="1 2">
    <name type="scientific">Rangifer tarandus platyrhynchus</name>
    <name type="common">Svalbard reindeer</name>
    <dbReference type="NCBI Taxonomy" id="3082113"/>
    <lineage>
        <taxon>Eukaryota</taxon>
        <taxon>Metazoa</taxon>
        <taxon>Chordata</taxon>
        <taxon>Craniata</taxon>
        <taxon>Vertebrata</taxon>
        <taxon>Euteleostomi</taxon>
        <taxon>Mammalia</taxon>
        <taxon>Eutheria</taxon>
        <taxon>Laurasiatheria</taxon>
        <taxon>Artiodactyla</taxon>
        <taxon>Ruminantia</taxon>
        <taxon>Pecora</taxon>
        <taxon>Cervidae</taxon>
        <taxon>Odocoileinae</taxon>
        <taxon>Rangifer</taxon>
    </lineage>
</organism>